<feature type="non-terminal residue" evidence="1">
    <location>
        <position position="1"/>
    </location>
</feature>
<comment type="caution">
    <text evidence="1">The sequence shown here is derived from an EMBL/GenBank/DDBJ whole genome shotgun (WGS) entry which is preliminary data.</text>
</comment>
<protein>
    <submittedName>
        <fullName evidence="1">Uncharacterized protein</fullName>
    </submittedName>
</protein>
<dbReference type="AlphaFoldDB" id="A0A820DBC2"/>
<sequence length="33" mass="3782">HFCGSIMSSSLPLRPPICLNKEHITYMAMIRFS</sequence>
<organism evidence="1 2">
    <name type="scientific">Rotaria sordida</name>
    <dbReference type="NCBI Taxonomy" id="392033"/>
    <lineage>
        <taxon>Eukaryota</taxon>
        <taxon>Metazoa</taxon>
        <taxon>Spiralia</taxon>
        <taxon>Gnathifera</taxon>
        <taxon>Rotifera</taxon>
        <taxon>Eurotatoria</taxon>
        <taxon>Bdelloidea</taxon>
        <taxon>Philodinida</taxon>
        <taxon>Philodinidae</taxon>
        <taxon>Rotaria</taxon>
    </lineage>
</organism>
<evidence type="ECO:0000313" key="1">
    <source>
        <dbReference type="EMBL" id="CAF4228200.1"/>
    </source>
</evidence>
<name>A0A820DBC2_9BILA</name>
<dbReference type="EMBL" id="CAJOAX010026764">
    <property type="protein sequence ID" value="CAF4228200.1"/>
    <property type="molecule type" value="Genomic_DNA"/>
</dbReference>
<evidence type="ECO:0000313" key="2">
    <source>
        <dbReference type="Proteomes" id="UP000663823"/>
    </source>
</evidence>
<proteinExistence type="predicted"/>
<reference evidence="1" key="1">
    <citation type="submission" date="2021-02" db="EMBL/GenBank/DDBJ databases">
        <authorList>
            <person name="Nowell W R."/>
        </authorList>
    </citation>
    <scope>NUCLEOTIDE SEQUENCE</scope>
</reference>
<accession>A0A820DBC2</accession>
<dbReference type="Proteomes" id="UP000663823">
    <property type="component" value="Unassembled WGS sequence"/>
</dbReference>
<gene>
    <name evidence="1" type="ORF">OTI717_LOCUS39639</name>
</gene>